<keyword evidence="2" id="KW-1185">Reference proteome</keyword>
<gene>
    <name evidence="1" type="ORF">AB1Y20_012440</name>
</gene>
<sequence>MAQMRRLSVVVPPGMKEGQPMDVSTPDGIMEVVIPRGMSEGMRFHFQMPVEPVEPVAAHRSVPQFDYNTMGEWKRYQGGINAWKAGSACGCLNDVRSCCLGCCFPCVLYAENADLLQSGEHAEKFPDAAMFRCPGQFIACLSHLGPFGLGYCLSACLCPEYTCCGCYTTSMVKMTMLKYHLEFPVPCGGAECLLGGSACLCSAFFVPCCMLCLVHRELKLREQKPEQV</sequence>
<dbReference type="AlphaFoldDB" id="A0AB34ILE7"/>
<evidence type="ECO:0008006" key="3">
    <source>
        <dbReference type="Google" id="ProtNLM"/>
    </source>
</evidence>
<name>A0AB34ILE7_PRYPA</name>
<dbReference type="EMBL" id="JBGBPQ010000024">
    <property type="protein sequence ID" value="KAL1499753.1"/>
    <property type="molecule type" value="Genomic_DNA"/>
</dbReference>
<reference evidence="1 2" key="1">
    <citation type="journal article" date="2024" name="Science">
        <title>Giant polyketide synthase enzymes in the biosynthesis of giant marine polyether toxins.</title>
        <authorList>
            <person name="Fallon T.R."/>
            <person name="Shende V.V."/>
            <person name="Wierzbicki I.H."/>
            <person name="Pendleton A.L."/>
            <person name="Watervoot N.F."/>
            <person name="Auber R.P."/>
            <person name="Gonzalez D.J."/>
            <person name="Wisecaver J.H."/>
            <person name="Moore B.S."/>
        </authorList>
    </citation>
    <scope>NUCLEOTIDE SEQUENCE [LARGE SCALE GENOMIC DNA]</scope>
    <source>
        <strain evidence="1 2">12B1</strain>
    </source>
</reference>
<accession>A0AB34ILE7</accession>
<comment type="caution">
    <text evidence="1">The sequence shown here is derived from an EMBL/GenBank/DDBJ whole genome shotgun (WGS) entry which is preliminary data.</text>
</comment>
<protein>
    <recommendedName>
        <fullName evidence="3">Phospholipid scramblase</fullName>
    </recommendedName>
</protein>
<evidence type="ECO:0000313" key="1">
    <source>
        <dbReference type="EMBL" id="KAL1499753.1"/>
    </source>
</evidence>
<dbReference type="Proteomes" id="UP001515480">
    <property type="component" value="Unassembled WGS sequence"/>
</dbReference>
<organism evidence="1 2">
    <name type="scientific">Prymnesium parvum</name>
    <name type="common">Toxic golden alga</name>
    <dbReference type="NCBI Taxonomy" id="97485"/>
    <lineage>
        <taxon>Eukaryota</taxon>
        <taxon>Haptista</taxon>
        <taxon>Haptophyta</taxon>
        <taxon>Prymnesiophyceae</taxon>
        <taxon>Prymnesiales</taxon>
        <taxon>Prymnesiaceae</taxon>
        <taxon>Prymnesium</taxon>
    </lineage>
</organism>
<evidence type="ECO:0000313" key="2">
    <source>
        <dbReference type="Proteomes" id="UP001515480"/>
    </source>
</evidence>
<proteinExistence type="predicted"/>